<dbReference type="NCBIfam" id="TIGR00177">
    <property type="entry name" value="molyb_syn"/>
    <property type="match status" value="1"/>
</dbReference>
<evidence type="ECO:0000259" key="2">
    <source>
        <dbReference type="SMART" id="SM00852"/>
    </source>
</evidence>
<dbReference type="Pfam" id="PF00994">
    <property type="entry name" value="MoCF_biosynth"/>
    <property type="match status" value="1"/>
</dbReference>
<gene>
    <name evidence="1" type="primary">cinA</name>
    <name evidence="3" type="ORF">SAMN04488053_101400</name>
</gene>
<dbReference type="AlphaFoldDB" id="A0A1H0A9Y3"/>
<name>A0A1H0A9Y3_9BACI</name>
<organism evidence="3 4">
    <name type="scientific">Alkalicoccus daliensis</name>
    <dbReference type="NCBI Taxonomy" id="745820"/>
    <lineage>
        <taxon>Bacteria</taxon>
        <taxon>Bacillati</taxon>
        <taxon>Bacillota</taxon>
        <taxon>Bacilli</taxon>
        <taxon>Bacillales</taxon>
        <taxon>Bacillaceae</taxon>
        <taxon>Alkalicoccus</taxon>
    </lineage>
</organism>
<reference evidence="4" key="1">
    <citation type="submission" date="2016-10" db="EMBL/GenBank/DDBJ databases">
        <authorList>
            <person name="Varghese N."/>
            <person name="Submissions S."/>
        </authorList>
    </citation>
    <scope>NUCLEOTIDE SEQUENCE [LARGE SCALE GENOMIC DNA]</scope>
    <source>
        <strain evidence="4">CGMCC 1.10369</strain>
    </source>
</reference>
<dbReference type="RefSeq" id="WP_090840070.1">
    <property type="nucleotide sequence ID" value="NZ_FNIL01000001.1"/>
</dbReference>
<dbReference type="SUPFAM" id="SSF53218">
    <property type="entry name" value="Molybdenum cofactor biosynthesis proteins"/>
    <property type="match status" value="1"/>
</dbReference>
<dbReference type="Gene3D" id="3.90.950.20">
    <property type="entry name" value="CinA-like"/>
    <property type="match status" value="1"/>
</dbReference>
<dbReference type="SUPFAM" id="SSF142433">
    <property type="entry name" value="CinA-like"/>
    <property type="match status" value="1"/>
</dbReference>
<evidence type="ECO:0000313" key="3">
    <source>
        <dbReference type="EMBL" id="SDN30081.1"/>
    </source>
</evidence>
<dbReference type="CDD" id="cd00885">
    <property type="entry name" value="cinA"/>
    <property type="match status" value="1"/>
</dbReference>
<dbReference type="EMBL" id="FNIL01000001">
    <property type="protein sequence ID" value="SDN30081.1"/>
    <property type="molecule type" value="Genomic_DNA"/>
</dbReference>
<dbReference type="InterPro" id="IPR050101">
    <property type="entry name" value="CinA"/>
</dbReference>
<dbReference type="NCBIfam" id="TIGR00200">
    <property type="entry name" value="cinA_nterm"/>
    <property type="match status" value="1"/>
</dbReference>
<dbReference type="InterPro" id="IPR008135">
    <property type="entry name" value="Competence-induced_CinA"/>
</dbReference>
<dbReference type="Pfam" id="PF02464">
    <property type="entry name" value="CinA"/>
    <property type="match status" value="1"/>
</dbReference>
<dbReference type="Gene3D" id="3.30.70.2860">
    <property type="match status" value="1"/>
</dbReference>
<dbReference type="NCBIfam" id="NF001813">
    <property type="entry name" value="PRK00549.1"/>
    <property type="match status" value="1"/>
</dbReference>
<dbReference type="NCBIfam" id="TIGR00199">
    <property type="entry name" value="PncC_domain"/>
    <property type="match status" value="1"/>
</dbReference>
<dbReference type="InterPro" id="IPR008136">
    <property type="entry name" value="CinA_C"/>
</dbReference>
<proteinExistence type="inferred from homology"/>
<dbReference type="PANTHER" id="PTHR13939:SF0">
    <property type="entry name" value="NMN AMIDOHYDROLASE-LIKE PROTEIN YFAY"/>
    <property type="match status" value="1"/>
</dbReference>
<dbReference type="InterPro" id="IPR036653">
    <property type="entry name" value="CinA-like_C"/>
</dbReference>
<dbReference type="Gene3D" id="3.40.980.10">
    <property type="entry name" value="MoaB/Mog-like domain"/>
    <property type="match status" value="1"/>
</dbReference>
<dbReference type="Proteomes" id="UP000198778">
    <property type="component" value="Unassembled WGS sequence"/>
</dbReference>
<evidence type="ECO:0000256" key="1">
    <source>
        <dbReference type="HAMAP-Rule" id="MF_00226"/>
    </source>
</evidence>
<dbReference type="PIRSF" id="PIRSF006728">
    <property type="entry name" value="CinA"/>
    <property type="match status" value="1"/>
</dbReference>
<evidence type="ECO:0000313" key="4">
    <source>
        <dbReference type="Proteomes" id="UP000198778"/>
    </source>
</evidence>
<dbReference type="InterPro" id="IPR001453">
    <property type="entry name" value="MoaB/Mog_dom"/>
</dbReference>
<keyword evidence="4" id="KW-1185">Reference proteome</keyword>
<dbReference type="InterPro" id="IPR041424">
    <property type="entry name" value="CinA_KH"/>
</dbReference>
<protein>
    <recommendedName>
        <fullName evidence="1">Putative competence-damage inducible protein</fullName>
    </recommendedName>
</protein>
<feature type="domain" description="MoaB/Mog" evidence="2">
    <location>
        <begin position="4"/>
        <end position="170"/>
    </location>
</feature>
<dbReference type="OrthoDB" id="9801454at2"/>
<dbReference type="InterPro" id="IPR036425">
    <property type="entry name" value="MoaB/Mog-like_dom_sf"/>
</dbReference>
<dbReference type="STRING" id="745820.SAMN04488053_101400"/>
<dbReference type="SMART" id="SM00852">
    <property type="entry name" value="MoCF_biosynth"/>
    <property type="match status" value="1"/>
</dbReference>
<accession>A0A1H0A9Y3</accession>
<dbReference type="PANTHER" id="PTHR13939">
    <property type="entry name" value="NICOTINAMIDE-NUCLEOTIDE AMIDOHYDROLASE PNCC"/>
    <property type="match status" value="1"/>
</dbReference>
<dbReference type="HAMAP" id="MF_00226_B">
    <property type="entry name" value="CinA_B"/>
    <property type="match status" value="1"/>
</dbReference>
<dbReference type="Pfam" id="PF18146">
    <property type="entry name" value="CinA_KH"/>
    <property type="match status" value="1"/>
</dbReference>
<comment type="similarity">
    <text evidence="1">Belongs to the CinA family.</text>
</comment>
<sequence>MNAEIIAVGSELLLGQIDNSNATFISKELSKIGVNVYYHQVAGDNPERLQEAVKTAQNRADILIFTGGLGPTKDDLTRETLSSMTGIDLIYDDEAMKRLEEFFDKRGKKATSNNLKQALTFDGAEVLQNDEGLACGSIFEHQGTVFMLLPGPPREMKAMFKNYGIPYLSKNISDNQKMQSMILRFYEIGESQLVDKIDDLLEEQTNPTIAPLASDDEVTLRLTVKGPSPETNEEMLNELKEKVFERVGEYCYGESDQELEQTVADMLRDKEISVSAAESLTGGLFANTMTSFAGASMIFPGGVVCYSNDAKQASLNVPSDILENDGAVSEACAKSMAEGARKLFQSDYAISFTGAAGPDPLEGYQPGEMFIGLAGPEGTEAHFVRVGGSRNRIRTYAVKRGLYLLFQELRNEKDG</sequence>